<evidence type="ECO:0000313" key="4">
    <source>
        <dbReference type="Proteomes" id="UP000019376"/>
    </source>
</evidence>
<dbReference type="PhylomeDB" id="S7ZUT5"/>
<dbReference type="SUPFAM" id="SSF55021">
    <property type="entry name" value="ACT-like"/>
    <property type="match status" value="1"/>
</dbReference>
<dbReference type="Proteomes" id="UP000019376">
    <property type="component" value="Unassembled WGS sequence"/>
</dbReference>
<evidence type="ECO:0000259" key="2">
    <source>
        <dbReference type="Pfam" id="PF13840"/>
    </source>
</evidence>
<dbReference type="AlphaFoldDB" id="S7ZUT5"/>
<dbReference type="STRING" id="933388.S7ZUT5"/>
<dbReference type="InterPro" id="IPR051719">
    <property type="entry name" value="CASTOR_mTORC1"/>
</dbReference>
<protein>
    <recommendedName>
        <fullName evidence="2">CASTOR ACT domain-containing protein</fullName>
    </recommendedName>
</protein>
<dbReference type="InterPro" id="IPR027795">
    <property type="entry name" value="CASTOR_ACT_dom"/>
</dbReference>
<feature type="domain" description="CASTOR ACT" evidence="2">
    <location>
        <begin position="130"/>
        <end position="190"/>
    </location>
</feature>
<evidence type="ECO:0000313" key="3">
    <source>
        <dbReference type="EMBL" id="EPS34490.1"/>
    </source>
</evidence>
<sequence length="495" mass="54143">MNPSMNLINAQVHFLDDHLVLVHIPLNLYHYFFKAILGILFDETPPLDYFQPSGCEDHDHDSHNADNALDDLGSSSDTAWYREPAFLNVSITPVELSLICPRRLVKRYLEPVLDQLGQTNASLRESVDISDHEYMAMQVLGQGLEAGKRVLELTSPLAMAGISIFFITTYFSDYILVPRRHKASVIAALESKGFQFENANDAFVSPLTPTIERKLSDAMSPVTPPPSTVAELQTRTFKNLRARHIFPTVDDSIQLVQCAVHHEYYSRESSLSILRDALITTLIVDDPRFLSLTLAALDSSASLLLEKRLLPRFSRPSQDGKDTDLLLGAHGDTLIPIMLDLRDLPLEASGIVCGVAGRLAEATSGISPALPSDQGTGSDSINSRVMTGSVPGLFGEIETRLTLEEKSPITTHHHLAPLTHHLKPDLEHSADAVEISFLSTARAGTIIVGVDELHRAIDALEAEKKKQGPPAEDPSAESSVGLGLEVKTADSSEKN</sequence>
<dbReference type="Gene3D" id="3.30.2130.10">
    <property type="entry name" value="VC0802-like"/>
    <property type="match status" value="1"/>
</dbReference>
<reference evidence="3 4" key="1">
    <citation type="journal article" date="2013" name="PLoS ONE">
        <title>Genomic and secretomic analyses reveal unique features of the lignocellulolytic enzyme system of Penicillium decumbens.</title>
        <authorList>
            <person name="Liu G."/>
            <person name="Zhang L."/>
            <person name="Wei X."/>
            <person name="Zou G."/>
            <person name="Qin Y."/>
            <person name="Ma L."/>
            <person name="Li J."/>
            <person name="Zheng H."/>
            <person name="Wang S."/>
            <person name="Wang C."/>
            <person name="Xun L."/>
            <person name="Zhao G.-P."/>
            <person name="Zhou Z."/>
            <person name="Qu Y."/>
        </authorList>
    </citation>
    <scope>NUCLEOTIDE SEQUENCE [LARGE SCALE GENOMIC DNA]</scope>
    <source>
        <strain evidence="4">114-2 / CGMCC 5302</strain>
    </source>
</reference>
<evidence type="ECO:0000256" key="1">
    <source>
        <dbReference type="SAM" id="MobiDB-lite"/>
    </source>
</evidence>
<dbReference type="Pfam" id="PF13840">
    <property type="entry name" value="ACT_7"/>
    <property type="match status" value="1"/>
</dbReference>
<proteinExistence type="predicted"/>
<keyword evidence="4" id="KW-1185">Reference proteome</keyword>
<accession>S7ZUT5</accession>
<dbReference type="OrthoDB" id="58529at2759"/>
<dbReference type="HOGENOM" id="CLU_036623_1_0_1"/>
<organism evidence="3 4">
    <name type="scientific">Penicillium oxalicum (strain 114-2 / CGMCC 5302)</name>
    <name type="common">Penicillium decumbens</name>
    <dbReference type="NCBI Taxonomy" id="933388"/>
    <lineage>
        <taxon>Eukaryota</taxon>
        <taxon>Fungi</taxon>
        <taxon>Dikarya</taxon>
        <taxon>Ascomycota</taxon>
        <taxon>Pezizomycotina</taxon>
        <taxon>Eurotiomycetes</taxon>
        <taxon>Eurotiomycetidae</taxon>
        <taxon>Eurotiales</taxon>
        <taxon>Aspergillaceae</taxon>
        <taxon>Penicillium</taxon>
    </lineage>
</organism>
<dbReference type="GO" id="GO:0046394">
    <property type="term" value="P:carboxylic acid biosynthetic process"/>
    <property type="evidence" value="ECO:0007669"/>
    <property type="project" value="UniProtKB-ARBA"/>
</dbReference>
<name>S7ZUT5_PENO1</name>
<feature type="region of interest" description="Disordered" evidence="1">
    <location>
        <begin position="461"/>
        <end position="495"/>
    </location>
</feature>
<dbReference type="PANTHER" id="PTHR31131">
    <property type="entry name" value="CHROMOSOME 1, WHOLE GENOME SHOTGUN SEQUENCE"/>
    <property type="match status" value="1"/>
</dbReference>
<dbReference type="EMBL" id="KB644415">
    <property type="protein sequence ID" value="EPS34490.1"/>
    <property type="molecule type" value="Genomic_DNA"/>
</dbReference>
<gene>
    <name evidence="3" type="ORF">PDE_09454</name>
</gene>
<dbReference type="InterPro" id="IPR045865">
    <property type="entry name" value="ACT-like_dom_sf"/>
</dbReference>
<dbReference type="eggNOG" id="ENOG502RXBJ">
    <property type="taxonomic scope" value="Eukaryota"/>
</dbReference>
<dbReference type="GO" id="GO:0006520">
    <property type="term" value="P:amino acid metabolic process"/>
    <property type="evidence" value="ECO:0007669"/>
    <property type="project" value="UniProtKB-ARBA"/>
</dbReference>
<dbReference type="PANTHER" id="PTHR31131:SF6">
    <property type="entry name" value="CASTOR ACT DOMAIN-CONTAINING PROTEIN"/>
    <property type="match status" value="1"/>
</dbReference>